<keyword evidence="2" id="KW-1185">Reference proteome</keyword>
<gene>
    <name evidence="1" type="ORF">FB567DRAFT_321785</name>
</gene>
<sequence length="267" mass="29981">MLYLSAEINIANDAINKTRNNPSPLRETKSLQLATPSLEDSAIALKWLPSFCSTIVSSRNPCGTKTALNSNSRSLYYHLGTFTHIFQQLLIFQQPKMLLFNTILAMFLPHAMEKSSNVFDTISTDINIVPNPVAFTVSAFDKIGFDLDVIGRQREISRIEETERSKYELAGMDVNIIVWNMHVPEDHHFDDILYSGQTRMGRGGGFRVVVFRGEGYLRNKGALGLDNWRCSGNHAQSGNECLFRRSTQWKAQKLPNTADGCICGETI</sequence>
<evidence type="ECO:0000313" key="1">
    <source>
        <dbReference type="EMBL" id="KAH7088967.1"/>
    </source>
</evidence>
<reference evidence="1" key="1">
    <citation type="journal article" date="2021" name="Nat. Commun.">
        <title>Genetic determinants of endophytism in the Arabidopsis root mycobiome.</title>
        <authorList>
            <person name="Mesny F."/>
            <person name="Miyauchi S."/>
            <person name="Thiergart T."/>
            <person name="Pickel B."/>
            <person name="Atanasova L."/>
            <person name="Karlsson M."/>
            <person name="Huettel B."/>
            <person name="Barry K.W."/>
            <person name="Haridas S."/>
            <person name="Chen C."/>
            <person name="Bauer D."/>
            <person name="Andreopoulos W."/>
            <person name="Pangilinan J."/>
            <person name="LaButti K."/>
            <person name="Riley R."/>
            <person name="Lipzen A."/>
            <person name="Clum A."/>
            <person name="Drula E."/>
            <person name="Henrissat B."/>
            <person name="Kohler A."/>
            <person name="Grigoriev I.V."/>
            <person name="Martin F.M."/>
            <person name="Hacquard S."/>
        </authorList>
    </citation>
    <scope>NUCLEOTIDE SEQUENCE</scope>
    <source>
        <strain evidence="1">MPI-SDFR-AT-0120</strain>
    </source>
</reference>
<organism evidence="1 2">
    <name type="scientific">Paraphoma chrysanthemicola</name>
    <dbReference type="NCBI Taxonomy" id="798071"/>
    <lineage>
        <taxon>Eukaryota</taxon>
        <taxon>Fungi</taxon>
        <taxon>Dikarya</taxon>
        <taxon>Ascomycota</taxon>
        <taxon>Pezizomycotina</taxon>
        <taxon>Dothideomycetes</taxon>
        <taxon>Pleosporomycetidae</taxon>
        <taxon>Pleosporales</taxon>
        <taxon>Pleosporineae</taxon>
        <taxon>Phaeosphaeriaceae</taxon>
        <taxon>Paraphoma</taxon>
    </lineage>
</organism>
<dbReference type="Proteomes" id="UP000813461">
    <property type="component" value="Unassembled WGS sequence"/>
</dbReference>
<name>A0A8K0R831_9PLEO</name>
<dbReference type="EMBL" id="JAGMVJ010000007">
    <property type="protein sequence ID" value="KAH7088967.1"/>
    <property type="molecule type" value="Genomic_DNA"/>
</dbReference>
<comment type="caution">
    <text evidence="1">The sequence shown here is derived from an EMBL/GenBank/DDBJ whole genome shotgun (WGS) entry which is preliminary data.</text>
</comment>
<protein>
    <submittedName>
        <fullName evidence="1">Uncharacterized protein</fullName>
    </submittedName>
</protein>
<accession>A0A8K0R831</accession>
<proteinExistence type="predicted"/>
<evidence type="ECO:0000313" key="2">
    <source>
        <dbReference type="Proteomes" id="UP000813461"/>
    </source>
</evidence>
<dbReference type="OrthoDB" id="3783614at2759"/>
<dbReference type="AlphaFoldDB" id="A0A8K0R831"/>